<sequence>MSSDLPARFLTAGATSAELGISEATLTKWVAAGEFPKPLRLGLRKLVWQRCDLEQYIESRIAERDSSK</sequence>
<dbReference type="Proteomes" id="UP000318017">
    <property type="component" value="Chromosome"/>
</dbReference>
<proteinExistence type="predicted"/>
<evidence type="ECO:0000313" key="2">
    <source>
        <dbReference type="Proteomes" id="UP000318017"/>
    </source>
</evidence>
<dbReference type="SUPFAM" id="SSF46955">
    <property type="entry name" value="Putative DNA-binding domain"/>
    <property type="match status" value="1"/>
</dbReference>
<accession>A0A518G363</accession>
<dbReference type="Gene3D" id="1.10.238.160">
    <property type="match status" value="1"/>
</dbReference>
<reference evidence="1 2" key="1">
    <citation type="submission" date="2019-02" db="EMBL/GenBank/DDBJ databases">
        <title>Deep-cultivation of Planctomycetes and their phenomic and genomic characterization uncovers novel biology.</title>
        <authorList>
            <person name="Wiegand S."/>
            <person name="Jogler M."/>
            <person name="Boedeker C."/>
            <person name="Pinto D."/>
            <person name="Vollmers J."/>
            <person name="Rivas-Marin E."/>
            <person name="Kohn T."/>
            <person name="Peeters S.H."/>
            <person name="Heuer A."/>
            <person name="Rast P."/>
            <person name="Oberbeckmann S."/>
            <person name="Bunk B."/>
            <person name="Jeske O."/>
            <person name="Meyerdierks A."/>
            <person name="Storesund J.E."/>
            <person name="Kallscheuer N."/>
            <person name="Luecker S."/>
            <person name="Lage O.M."/>
            <person name="Pohl T."/>
            <person name="Merkel B.J."/>
            <person name="Hornburger P."/>
            <person name="Mueller R.-W."/>
            <person name="Bruemmer F."/>
            <person name="Labrenz M."/>
            <person name="Spormann A.M."/>
            <person name="Op den Camp H."/>
            <person name="Overmann J."/>
            <person name="Amann R."/>
            <person name="Jetten M.S.M."/>
            <person name="Mascher T."/>
            <person name="Medema M.H."/>
            <person name="Devos D.P."/>
            <person name="Kaster A.-K."/>
            <person name="Ovreas L."/>
            <person name="Rohde M."/>
            <person name="Galperin M.Y."/>
            <person name="Jogler C."/>
        </authorList>
    </citation>
    <scope>NUCLEOTIDE SEQUENCE [LARGE SCALE GENOMIC DNA]</scope>
    <source>
        <strain evidence="1 2">Q31a</strain>
    </source>
</reference>
<keyword evidence="2" id="KW-1185">Reference proteome</keyword>
<dbReference type="Pfam" id="PF05930">
    <property type="entry name" value="Phage_AlpA"/>
    <property type="match status" value="1"/>
</dbReference>
<name>A0A518G363_9BACT</name>
<gene>
    <name evidence="1" type="ORF">Q31a_13250</name>
</gene>
<dbReference type="InterPro" id="IPR010260">
    <property type="entry name" value="AlpA"/>
</dbReference>
<evidence type="ECO:0000313" key="1">
    <source>
        <dbReference type="EMBL" id="QDV23032.1"/>
    </source>
</evidence>
<protein>
    <submittedName>
        <fullName evidence="1">Prophage CP4-57 regulatory protein (AlpA)</fullName>
    </submittedName>
</protein>
<dbReference type="KEGG" id="ahel:Q31a_13250"/>
<dbReference type="InterPro" id="IPR009061">
    <property type="entry name" value="DNA-bd_dom_put_sf"/>
</dbReference>
<dbReference type="EMBL" id="CP036298">
    <property type="protein sequence ID" value="QDV23032.1"/>
    <property type="molecule type" value="Genomic_DNA"/>
</dbReference>
<dbReference type="AlphaFoldDB" id="A0A518G363"/>
<organism evidence="1 2">
    <name type="scientific">Aureliella helgolandensis</name>
    <dbReference type="NCBI Taxonomy" id="2527968"/>
    <lineage>
        <taxon>Bacteria</taxon>
        <taxon>Pseudomonadati</taxon>
        <taxon>Planctomycetota</taxon>
        <taxon>Planctomycetia</taxon>
        <taxon>Pirellulales</taxon>
        <taxon>Pirellulaceae</taxon>
        <taxon>Aureliella</taxon>
    </lineage>
</organism>